<reference evidence="5" key="1">
    <citation type="submission" date="2022-08" db="UniProtKB">
        <authorList>
            <consortium name="EnsemblMetazoa"/>
        </authorList>
    </citation>
    <scope>IDENTIFICATION</scope>
    <source>
        <strain evidence="5">05x7-T-G4-1.051#20</strain>
    </source>
</reference>
<protein>
    <recommendedName>
        <fullName evidence="4">SRCR domain-containing protein</fullName>
    </recommendedName>
</protein>
<keyword evidence="2" id="KW-0325">Glycoprotein</keyword>
<evidence type="ECO:0000259" key="4">
    <source>
        <dbReference type="PROSITE" id="PS50287"/>
    </source>
</evidence>
<dbReference type="Pfam" id="PF00024">
    <property type="entry name" value="PAN_1"/>
    <property type="match status" value="1"/>
</dbReference>
<dbReference type="Proteomes" id="UP000005408">
    <property type="component" value="Unassembled WGS sequence"/>
</dbReference>
<evidence type="ECO:0000256" key="2">
    <source>
        <dbReference type="ARBA" id="ARBA00023180"/>
    </source>
</evidence>
<organism evidence="5 6">
    <name type="scientific">Magallana gigas</name>
    <name type="common">Pacific oyster</name>
    <name type="synonym">Crassostrea gigas</name>
    <dbReference type="NCBI Taxonomy" id="29159"/>
    <lineage>
        <taxon>Eukaryota</taxon>
        <taxon>Metazoa</taxon>
        <taxon>Spiralia</taxon>
        <taxon>Lophotrochozoa</taxon>
        <taxon>Mollusca</taxon>
        <taxon>Bivalvia</taxon>
        <taxon>Autobranchia</taxon>
        <taxon>Pteriomorphia</taxon>
        <taxon>Ostreida</taxon>
        <taxon>Ostreoidea</taxon>
        <taxon>Ostreidae</taxon>
        <taxon>Magallana</taxon>
    </lineage>
</organism>
<feature type="domain" description="SRCR" evidence="4">
    <location>
        <begin position="171"/>
        <end position="267"/>
    </location>
</feature>
<evidence type="ECO:0000313" key="5">
    <source>
        <dbReference type="EnsemblMetazoa" id="G18555.3:cds"/>
    </source>
</evidence>
<sequence>MTEINQNKVIGKRLPVKWPGVEKNIGFQMCLRKCVAMSYCLSINFNRVLLECELNERKKNDTNDLVDDDSYFYAETVRVDHQSNVCGDKICNNYSTCVTMAGNRKVYIETDCSESEIHVPNGNIVQRTYSPASITYGCIKDFIGYGTIQTINCSNGGKWSVLDYQCEHSYTRLVGSNVSFEGRVEVYLNGSWGTVCDDYFGMSEADVVCRSLGFPGALQVTYKYGSGTGAILMDNVNCLSNETTILDCGYKTSHDCSHAEDIGVIANIEGVFLS</sequence>
<evidence type="ECO:0000256" key="1">
    <source>
        <dbReference type="ARBA" id="ARBA00023157"/>
    </source>
</evidence>
<dbReference type="PANTHER" id="PTHR48071">
    <property type="entry name" value="SRCR DOMAIN-CONTAINING PROTEIN"/>
    <property type="match status" value="1"/>
</dbReference>
<dbReference type="FunFam" id="3.10.250.10:FF:000011">
    <property type="entry name" value="Scavenger receptor class A member 5"/>
    <property type="match status" value="1"/>
</dbReference>
<dbReference type="SUPFAM" id="SSF57414">
    <property type="entry name" value="Hairpin loop containing domain-like"/>
    <property type="match status" value="1"/>
</dbReference>
<keyword evidence="6" id="KW-1185">Reference proteome</keyword>
<dbReference type="SMART" id="SM00202">
    <property type="entry name" value="SR"/>
    <property type="match status" value="1"/>
</dbReference>
<dbReference type="InterPro" id="IPR003609">
    <property type="entry name" value="Pan_app"/>
</dbReference>
<dbReference type="SUPFAM" id="SSF56487">
    <property type="entry name" value="SRCR-like"/>
    <property type="match status" value="1"/>
</dbReference>
<dbReference type="PRINTS" id="PR00258">
    <property type="entry name" value="SPERACTRCPTR"/>
</dbReference>
<name>A0A8W8JE55_MAGGI</name>
<feature type="disulfide bond" evidence="3">
    <location>
        <begin position="238"/>
        <end position="248"/>
    </location>
</feature>
<dbReference type="InterPro" id="IPR001190">
    <property type="entry name" value="SRCR"/>
</dbReference>
<dbReference type="EnsemblMetazoa" id="G18555.3">
    <property type="protein sequence ID" value="G18555.3:cds"/>
    <property type="gene ID" value="G18555"/>
</dbReference>
<accession>A0A8W8JE55</accession>
<dbReference type="Pfam" id="PF00530">
    <property type="entry name" value="SRCR"/>
    <property type="match status" value="1"/>
</dbReference>
<dbReference type="GO" id="GO:0016020">
    <property type="term" value="C:membrane"/>
    <property type="evidence" value="ECO:0007669"/>
    <property type="project" value="InterPro"/>
</dbReference>
<evidence type="ECO:0000313" key="6">
    <source>
        <dbReference type="Proteomes" id="UP000005408"/>
    </source>
</evidence>
<dbReference type="PANTHER" id="PTHR48071:SF18">
    <property type="entry name" value="DELETED IN MALIGNANT BRAIN TUMORS 1 PROTEIN-RELATED"/>
    <property type="match status" value="1"/>
</dbReference>
<keyword evidence="1 3" id="KW-1015">Disulfide bond</keyword>
<evidence type="ECO:0000256" key="3">
    <source>
        <dbReference type="PROSITE-ProRule" id="PRU00196"/>
    </source>
</evidence>
<proteinExistence type="predicted"/>
<dbReference type="Gene3D" id="3.10.250.10">
    <property type="entry name" value="SRCR-like domain"/>
    <property type="match status" value="1"/>
</dbReference>
<dbReference type="PROSITE" id="PS50287">
    <property type="entry name" value="SRCR_2"/>
    <property type="match status" value="1"/>
</dbReference>
<dbReference type="AlphaFoldDB" id="A0A8W8JE55"/>
<comment type="caution">
    <text evidence="3">Lacks conserved residue(s) required for the propagation of feature annotation.</text>
</comment>
<dbReference type="InterPro" id="IPR036772">
    <property type="entry name" value="SRCR-like_dom_sf"/>
</dbReference>